<dbReference type="Proteomes" id="UP000471521">
    <property type="component" value="Unassembled WGS sequence"/>
</dbReference>
<dbReference type="OrthoDB" id="118042at2157"/>
<protein>
    <submittedName>
        <fullName evidence="2">Metal-dependent hydrolase</fullName>
    </submittedName>
</protein>
<feature type="transmembrane region" description="Helical" evidence="1">
    <location>
        <begin position="6"/>
        <end position="31"/>
    </location>
</feature>
<dbReference type="AlphaFoldDB" id="A0A6B0SH66"/>
<keyword evidence="2" id="KW-0378">Hydrolase</keyword>
<dbReference type="EMBL" id="WUUU01000074">
    <property type="protein sequence ID" value="MXR20968.1"/>
    <property type="molecule type" value="Genomic_DNA"/>
</dbReference>
<dbReference type="Pfam" id="PF04307">
    <property type="entry name" value="YdjM"/>
    <property type="match status" value="1"/>
</dbReference>
<proteinExistence type="predicted"/>
<organism evidence="2 3">
    <name type="scientific">Halobacterium bonnevillei</name>
    <dbReference type="NCBI Taxonomy" id="2692200"/>
    <lineage>
        <taxon>Archaea</taxon>
        <taxon>Methanobacteriati</taxon>
        <taxon>Methanobacteriota</taxon>
        <taxon>Stenosarchaea group</taxon>
        <taxon>Halobacteria</taxon>
        <taxon>Halobacteriales</taxon>
        <taxon>Halobacteriaceae</taxon>
        <taxon>Halobacterium</taxon>
    </lineage>
</organism>
<dbReference type="RefSeq" id="WP_159526474.1">
    <property type="nucleotide sequence ID" value="NZ_WUUU01000074.1"/>
</dbReference>
<accession>A0A6B0SH66</accession>
<evidence type="ECO:0000256" key="1">
    <source>
        <dbReference type="SAM" id="Phobius"/>
    </source>
</evidence>
<evidence type="ECO:0000313" key="2">
    <source>
        <dbReference type="EMBL" id="MXR20968.1"/>
    </source>
</evidence>
<comment type="caution">
    <text evidence="2">The sequence shown here is derived from an EMBL/GenBank/DDBJ whole genome shotgun (WGS) entry which is preliminary data.</text>
</comment>
<dbReference type="InterPro" id="IPR007404">
    <property type="entry name" value="YdjM-like"/>
</dbReference>
<keyword evidence="1" id="KW-1133">Transmembrane helix</keyword>
<keyword evidence="1" id="KW-0812">Transmembrane</keyword>
<keyword evidence="3" id="KW-1185">Reference proteome</keyword>
<gene>
    <name evidence="2" type="ORF">GRX66_10270</name>
</gene>
<dbReference type="GO" id="GO:0016787">
    <property type="term" value="F:hydrolase activity"/>
    <property type="evidence" value="ECO:0007669"/>
    <property type="project" value="UniProtKB-KW"/>
</dbReference>
<evidence type="ECO:0000313" key="3">
    <source>
        <dbReference type="Proteomes" id="UP000471521"/>
    </source>
</evidence>
<name>A0A6B0SH66_9EURY</name>
<keyword evidence="1" id="KW-0472">Membrane</keyword>
<sequence length="165" mass="17267">MSSYPGGYAGLVAVALATHAIVGYTLGALLLDRPLVGVVGALAADVDLLLPDGLGWPLVHRGVTHTLVAGGISTAAVLSRGGRAASAFAVGYASQLLVDTTTPKGVPWLYPLTDTNVYVDLPTTGHSPAPTLALWACCLGLLWYYGELPRNPVAWLEAYSRRRRA</sequence>
<reference evidence="2 3" key="1">
    <citation type="submission" date="2019-12" db="EMBL/GenBank/DDBJ databases">
        <title>Isolation and characterization of three novel carbon monoxide-oxidizing members of Halobacteria from salione crusts and soils.</title>
        <authorList>
            <person name="Myers M.R."/>
            <person name="King G.M."/>
        </authorList>
    </citation>
    <scope>NUCLEOTIDE SEQUENCE [LARGE SCALE GENOMIC DNA]</scope>
    <source>
        <strain evidence="2 3">PCN9</strain>
    </source>
</reference>